<dbReference type="AlphaFoldDB" id="A0A2T4PQD0"/>
<accession>A0A2T4PQD0</accession>
<proteinExistence type="predicted"/>
<organism evidence="1 2">
    <name type="scientific">Mammaliicoccus vitulinus</name>
    <dbReference type="NCBI Taxonomy" id="71237"/>
    <lineage>
        <taxon>Bacteria</taxon>
        <taxon>Bacillati</taxon>
        <taxon>Bacillota</taxon>
        <taxon>Bacilli</taxon>
        <taxon>Bacillales</taxon>
        <taxon>Staphylococcaceae</taxon>
        <taxon>Mammaliicoccus</taxon>
    </lineage>
</organism>
<dbReference type="InterPro" id="IPR006439">
    <property type="entry name" value="HAD-SF_hydro_IA"/>
</dbReference>
<sequence>MYDAIIFDFDGTIIDTEINLFNTLNKHINDKNNEPISLEEYKASIGSVSKELDHKILTALGSELALEEMFKDHYEGTKRLPMKPVVKELVEYGHQNQIKMGIATSSYKEHIMPNVLRLELDKYIDVVKGREDVAFVKPNPELYIQAAHELNVKPSKCLAIEDTTNGAKAAIDAGMDVIVITHDITEDLNFDSLDLLHKNIEAKEIINLYL</sequence>
<protein>
    <recommendedName>
        <fullName evidence="3">HAD family hydrolase</fullName>
    </recommendedName>
</protein>
<evidence type="ECO:0000313" key="2">
    <source>
        <dbReference type="Proteomes" id="UP000241209"/>
    </source>
</evidence>
<dbReference type="InterPro" id="IPR041492">
    <property type="entry name" value="HAD_2"/>
</dbReference>
<gene>
    <name evidence="1" type="ORF">BU072_12825</name>
</gene>
<reference evidence="1 2" key="1">
    <citation type="journal article" date="2016" name="Front. Microbiol.">
        <title>Comprehensive Phylogenetic Analysis of Bovine Non-aureus Staphylococci Species Based on Whole-Genome Sequencing.</title>
        <authorList>
            <person name="Naushad S."/>
            <person name="Barkema H.W."/>
            <person name="Luby C."/>
            <person name="Condas L.A."/>
            <person name="Nobrega D.B."/>
            <person name="Carson D.A."/>
            <person name="De Buck J."/>
        </authorList>
    </citation>
    <scope>NUCLEOTIDE SEQUENCE [LARGE SCALE GENOMIC DNA]</scope>
    <source>
        <strain evidence="1 2">SNUC 2204</strain>
    </source>
</reference>
<dbReference type="Pfam" id="PF13419">
    <property type="entry name" value="HAD_2"/>
    <property type="match status" value="1"/>
</dbReference>
<dbReference type="InterPro" id="IPR023214">
    <property type="entry name" value="HAD_sf"/>
</dbReference>
<dbReference type="PANTHER" id="PTHR18901">
    <property type="entry name" value="2-DEOXYGLUCOSE-6-PHOSPHATE PHOSPHATASE 2"/>
    <property type="match status" value="1"/>
</dbReference>
<comment type="caution">
    <text evidence="1">The sequence shown here is derived from an EMBL/GenBank/DDBJ whole genome shotgun (WGS) entry which is preliminary data.</text>
</comment>
<dbReference type="OrthoDB" id="9797743at2"/>
<dbReference type="STRING" id="1167632.GCA_000286335_02423"/>
<name>A0A2T4PQD0_9STAP</name>
<dbReference type="PANTHER" id="PTHR18901:SF38">
    <property type="entry name" value="PSEUDOURIDINE-5'-PHOSPHATASE"/>
    <property type="match status" value="1"/>
</dbReference>
<dbReference type="NCBIfam" id="TIGR01509">
    <property type="entry name" value="HAD-SF-IA-v3"/>
    <property type="match status" value="1"/>
</dbReference>
<dbReference type="SFLD" id="SFLDS00003">
    <property type="entry name" value="Haloacid_Dehalogenase"/>
    <property type="match status" value="1"/>
</dbReference>
<dbReference type="Proteomes" id="UP000241209">
    <property type="component" value="Unassembled WGS sequence"/>
</dbReference>
<dbReference type="RefSeq" id="WP_107557407.1">
    <property type="nucleotide sequence ID" value="NZ_CANQVP010000048.1"/>
</dbReference>
<dbReference type="Gene3D" id="1.10.150.240">
    <property type="entry name" value="Putative phosphatase, domain 2"/>
    <property type="match status" value="1"/>
</dbReference>
<dbReference type="EMBL" id="PZFK01000043">
    <property type="protein sequence ID" value="PTI27780.1"/>
    <property type="molecule type" value="Genomic_DNA"/>
</dbReference>
<dbReference type="Gene3D" id="3.40.50.1000">
    <property type="entry name" value="HAD superfamily/HAD-like"/>
    <property type="match status" value="1"/>
</dbReference>
<evidence type="ECO:0000313" key="1">
    <source>
        <dbReference type="EMBL" id="PTI27780.1"/>
    </source>
</evidence>
<dbReference type="PRINTS" id="PR00413">
    <property type="entry name" value="HADHALOGNASE"/>
</dbReference>
<dbReference type="SFLD" id="SFLDG01129">
    <property type="entry name" value="C1.5:_HAD__Beta-PGM__Phosphata"/>
    <property type="match status" value="1"/>
</dbReference>
<evidence type="ECO:0008006" key="3">
    <source>
        <dbReference type="Google" id="ProtNLM"/>
    </source>
</evidence>
<dbReference type="SUPFAM" id="SSF56784">
    <property type="entry name" value="HAD-like"/>
    <property type="match status" value="1"/>
</dbReference>
<dbReference type="InterPro" id="IPR036412">
    <property type="entry name" value="HAD-like_sf"/>
</dbReference>
<dbReference type="InterPro" id="IPR023198">
    <property type="entry name" value="PGP-like_dom2"/>
</dbReference>